<dbReference type="Gene3D" id="2.60.120.330">
    <property type="entry name" value="B-lactam Antibiotic, Isopenicillin N Synthase, Chain"/>
    <property type="match status" value="1"/>
</dbReference>
<evidence type="ECO:0000313" key="8">
    <source>
        <dbReference type="EMBL" id="KAG2376326.1"/>
    </source>
</evidence>
<dbReference type="EMBL" id="JABFOF010000010">
    <property type="protein sequence ID" value="KAG2376326.1"/>
    <property type="molecule type" value="Genomic_DNA"/>
</dbReference>
<dbReference type="PANTHER" id="PTHR47990">
    <property type="entry name" value="2-OXOGLUTARATE (2OG) AND FE(II)-DEPENDENT OXYGENASE SUPERFAMILY PROTEIN-RELATED"/>
    <property type="match status" value="1"/>
</dbReference>
<evidence type="ECO:0000256" key="3">
    <source>
        <dbReference type="ARBA" id="ARBA00054658"/>
    </source>
</evidence>
<dbReference type="Pfam" id="PF03171">
    <property type="entry name" value="2OG-FeII_Oxy"/>
    <property type="match status" value="1"/>
</dbReference>
<dbReference type="Pfam" id="PF14226">
    <property type="entry name" value="DIOX_N"/>
    <property type="match status" value="1"/>
</dbReference>
<dbReference type="GO" id="GO:0046872">
    <property type="term" value="F:metal ion binding"/>
    <property type="evidence" value="ECO:0007669"/>
    <property type="project" value="UniProtKB-KW"/>
</dbReference>
<dbReference type="InterPro" id="IPR026992">
    <property type="entry name" value="DIOX_N"/>
</dbReference>
<protein>
    <recommendedName>
        <fullName evidence="4">2-oxoglutarate-dependent dioxygenase DAO</fullName>
    </recommendedName>
    <alternativeName>
        <fullName evidence="5">Protein DIOXYGENASE FOR AUXIN OXIDATION</fullName>
    </alternativeName>
</protein>
<comment type="caution">
    <text evidence="8">The sequence shown here is derived from an EMBL/GenBank/DDBJ whole genome shotgun (WGS) entry which is preliminary data.</text>
</comment>
<gene>
    <name evidence="8" type="ORF">HKW66_Vig0155200</name>
</gene>
<keyword evidence="2 6" id="KW-0408">Iron</keyword>
<dbReference type="Proteomes" id="UP000743370">
    <property type="component" value="Unassembled WGS sequence"/>
</dbReference>
<dbReference type="InterPro" id="IPR005123">
    <property type="entry name" value="Oxoglu/Fe-dep_dioxygenase_dom"/>
</dbReference>
<evidence type="ECO:0000256" key="1">
    <source>
        <dbReference type="ARBA" id="ARBA00022723"/>
    </source>
</evidence>
<dbReference type="PROSITE" id="PS51471">
    <property type="entry name" value="FE2OG_OXY"/>
    <property type="match status" value="1"/>
</dbReference>
<dbReference type="FunFam" id="2.60.120.330:FF:000017">
    <property type="entry name" value="2-oxoglutarate-dependent dioxygenase DAO"/>
    <property type="match status" value="1"/>
</dbReference>
<proteinExistence type="inferred from homology"/>
<dbReference type="AlphaFoldDB" id="A0A8T0JLK5"/>
<evidence type="ECO:0000259" key="7">
    <source>
        <dbReference type="PROSITE" id="PS51471"/>
    </source>
</evidence>
<comment type="function">
    <text evidence="3">2-oxoglutarate-dependent dioxygenase essential for auxin catabolism and maintenance of auxin homeostasis in reproductive organs. Catalyzes the irreversible oxidation of indole-3-acetic acid (IAA) to the biologically inactive 2-oxoindole-3-acetic acid (OxIAA).</text>
</comment>
<dbReference type="InterPro" id="IPR044861">
    <property type="entry name" value="IPNS-like_FE2OG_OXY"/>
</dbReference>
<keyword evidence="1 6" id="KW-0479">Metal-binding</keyword>
<dbReference type="InterPro" id="IPR050231">
    <property type="entry name" value="Iron_ascorbate_oxido_reductase"/>
</dbReference>
<name>A0A8T0JLK5_PHAAN</name>
<evidence type="ECO:0000313" key="9">
    <source>
        <dbReference type="Proteomes" id="UP000743370"/>
    </source>
</evidence>
<feature type="domain" description="Fe2OG dioxygenase" evidence="7">
    <location>
        <begin position="147"/>
        <end position="251"/>
    </location>
</feature>
<dbReference type="GO" id="GO:0051213">
    <property type="term" value="F:dioxygenase activity"/>
    <property type="evidence" value="ECO:0007669"/>
    <property type="project" value="UniProtKB-KW"/>
</dbReference>
<evidence type="ECO:0000256" key="6">
    <source>
        <dbReference type="RuleBase" id="RU003682"/>
    </source>
</evidence>
<dbReference type="InterPro" id="IPR027443">
    <property type="entry name" value="IPNS-like_sf"/>
</dbReference>
<keyword evidence="6" id="KW-0560">Oxidoreductase</keyword>
<evidence type="ECO:0000256" key="4">
    <source>
        <dbReference type="ARBA" id="ARBA00074102"/>
    </source>
</evidence>
<comment type="similarity">
    <text evidence="6">Belongs to the iron/ascorbate-dependent oxidoreductase family.</text>
</comment>
<keyword evidence="8" id="KW-0223">Dioxygenase</keyword>
<evidence type="ECO:0000256" key="2">
    <source>
        <dbReference type="ARBA" id="ARBA00023004"/>
    </source>
</evidence>
<evidence type="ECO:0000256" key="5">
    <source>
        <dbReference type="ARBA" id="ARBA00076740"/>
    </source>
</evidence>
<organism evidence="8 9">
    <name type="scientific">Phaseolus angularis</name>
    <name type="common">Azuki bean</name>
    <name type="synonym">Vigna angularis</name>
    <dbReference type="NCBI Taxonomy" id="3914"/>
    <lineage>
        <taxon>Eukaryota</taxon>
        <taxon>Viridiplantae</taxon>
        <taxon>Streptophyta</taxon>
        <taxon>Embryophyta</taxon>
        <taxon>Tracheophyta</taxon>
        <taxon>Spermatophyta</taxon>
        <taxon>Magnoliopsida</taxon>
        <taxon>eudicotyledons</taxon>
        <taxon>Gunneridae</taxon>
        <taxon>Pentapetalae</taxon>
        <taxon>rosids</taxon>
        <taxon>fabids</taxon>
        <taxon>Fabales</taxon>
        <taxon>Fabaceae</taxon>
        <taxon>Papilionoideae</taxon>
        <taxon>50 kb inversion clade</taxon>
        <taxon>NPAAA clade</taxon>
        <taxon>indigoferoid/millettioid clade</taxon>
        <taxon>Phaseoleae</taxon>
        <taxon>Vigna</taxon>
    </lineage>
</organism>
<sequence>MEESNIPVIDMEKIDCEEGECKKLREACERWGCFRIINHSISETLMAEMKKVNEALLDLPLEIKKRNTEVIAGSGYMAPSAVNPFYEALSLYDLGSSQAMHNFCSQLHASPQHRKIVERYGEAIHGLAVKIGEKMAESLGIVVDDFKDWPCQFRINKYNFTPEAVGSTGVQIHTDSGFLTILQDDEKVGGLEVLDSSASFVPVPPFPGTLLVNLGDIARVWSNGRFCNLIHRVQCKEATKRFSIATFMLAPRNRNVEAPEELVNHDHPRLYRPFIYEDYRKLRVSNKMHTGPQLQSPTGIQMRSNMNQQLGGYSSGLSTSNMVGSRSFKVDPSVEGASVALNPRAAAFAKRSHSFRAKHGGPSF</sequence>
<accession>A0A8T0JLK5</accession>
<dbReference type="SUPFAM" id="SSF51197">
    <property type="entry name" value="Clavaminate synthase-like"/>
    <property type="match status" value="1"/>
</dbReference>
<reference evidence="8 9" key="1">
    <citation type="submission" date="2020-05" db="EMBL/GenBank/DDBJ databases">
        <title>Vigna angularis (adzuki bean) Var. LongXiaoDou No. 4 denovo assembly.</title>
        <authorList>
            <person name="Xiang H."/>
        </authorList>
    </citation>
    <scope>NUCLEOTIDE SEQUENCE [LARGE SCALE GENOMIC DNA]</scope>
    <source>
        <tissue evidence="8">Leaf</tissue>
    </source>
</reference>